<comment type="caution">
    <text evidence="2">The sequence shown here is derived from an EMBL/GenBank/DDBJ whole genome shotgun (WGS) entry which is preliminary data.</text>
</comment>
<sequence length="128" mass="13678">MNDRGFTLVVSVMIISAVLLGLAVAAARTLHGTLSSGTSIERWDDAKALAEGCAEQAIWRLTEDQNYAGNETIAINGSPCTIRPVTGNPTPKIVETEATVGNRTYRLRVTVSSLSPPTVSAWDRVTSF</sequence>
<reference evidence="2 3" key="1">
    <citation type="journal article" date="2016" name="Nat. Commun.">
        <title>Thousands of microbial genomes shed light on interconnected biogeochemical processes in an aquifer system.</title>
        <authorList>
            <person name="Anantharaman K."/>
            <person name="Brown C.T."/>
            <person name="Hug L.A."/>
            <person name="Sharon I."/>
            <person name="Castelle C.J."/>
            <person name="Probst A.J."/>
            <person name="Thomas B.C."/>
            <person name="Singh A."/>
            <person name="Wilkins M.J."/>
            <person name="Karaoz U."/>
            <person name="Brodie E.L."/>
            <person name="Williams K.H."/>
            <person name="Hubbard S.S."/>
            <person name="Banfield J.F."/>
        </authorList>
    </citation>
    <scope>NUCLEOTIDE SEQUENCE [LARGE SCALE GENOMIC DNA]</scope>
</reference>
<dbReference type="Proteomes" id="UP000177885">
    <property type="component" value="Unassembled WGS sequence"/>
</dbReference>
<feature type="transmembrane region" description="Helical" evidence="1">
    <location>
        <begin position="6"/>
        <end position="27"/>
    </location>
</feature>
<organism evidence="2 3">
    <name type="scientific">Candidatus Uhrbacteria bacterium RIFCSPHIGHO2_01_FULL_63_20</name>
    <dbReference type="NCBI Taxonomy" id="1802385"/>
    <lineage>
        <taxon>Bacteria</taxon>
        <taxon>Candidatus Uhriibacteriota</taxon>
    </lineage>
</organism>
<protein>
    <recommendedName>
        <fullName evidence="4">Type 4 fimbrial biogenesis protein PilX N-terminal domain-containing protein</fullName>
    </recommendedName>
</protein>
<proteinExistence type="predicted"/>
<dbReference type="EMBL" id="MGDT01000003">
    <property type="protein sequence ID" value="OGL67239.1"/>
    <property type="molecule type" value="Genomic_DNA"/>
</dbReference>
<dbReference type="AlphaFoldDB" id="A0A1F7TMP2"/>
<evidence type="ECO:0008006" key="4">
    <source>
        <dbReference type="Google" id="ProtNLM"/>
    </source>
</evidence>
<name>A0A1F7TMP2_9BACT</name>
<evidence type="ECO:0000313" key="2">
    <source>
        <dbReference type="EMBL" id="OGL67239.1"/>
    </source>
</evidence>
<accession>A0A1F7TMP2</accession>
<evidence type="ECO:0000313" key="3">
    <source>
        <dbReference type="Proteomes" id="UP000177885"/>
    </source>
</evidence>
<keyword evidence="1" id="KW-1133">Transmembrane helix</keyword>
<evidence type="ECO:0000256" key="1">
    <source>
        <dbReference type="SAM" id="Phobius"/>
    </source>
</evidence>
<keyword evidence="1" id="KW-0812">Transmembrane</keyword>
<dbReference type="STRING" id="1802385.A2856_04265"/>
<keyword evidence="1" id="KW-0472">Membrane</keyword>
<gene>
    <name evidence="2" type="ORF">A2856_04265</name>
</gene>